<name>A0ABU2HZG5_9RHOB</name>
<dbReference type="EC" id="1.-.-.-" evidence="4"/>
<accession>A0ABU2HZG5</accession>
<dbReference type="Gene3D" id="3.50.50.60">
    <property type="entry name" value="FAD/NAD(P)-binding domain"/>
    <property type="match status" value="1"/>
</dbReference>
<feature type="region of interest" description="Disordered" evidence="2">
    <location>
        <begin position="59"/>
        <end position="82"/>
    </location>
</feature>
<dbReference type="Proteomes" id="UP001269144">
    <property type="component" value="Unassembled WGS sequence"/>
</dbReference>
<organism evidence="4 5">
    <name type="scientific">Paracoccus aurantius</name>
    <dbReference type="NCBI Taxonomy" id="3073814"/>
    <lineage>
        <taxon>Bacteria</taxon>
        <taxon>Pseudomonadati</taxon>
        <taxon>Pseudomonadota</taxon>
        <taxon>Alphaproteobacteria</taxon>
        <taxon>Rhodobacterales</taxon>
        <taxon>Paracoccaceae</taxon>
        <taxon>Paracoccus</taxon>
    </lineage>
</organism>
<evidence type="ECO:0000256" key="2">
    <source>
        <dbReference type="SAM" id="MobiDB-lite"/>
    </source>
</evidence>
<dbReference type="EMBL" id="JAVQLW010000005">
    <property type="protein sequence ID" value="MDS9469920.1"/>
    <property type="molecule type" value="Genomic_DNA"/>
</dbReference>
<evidence type="ECO:0000313" key="5">
    <source>
        <dbReference type="Proteomes" id="UP001269144"/>
    </source>
</evidence>
<feature type="domain" description="FAD dependent oxidoreductase" evidence="3">
    <location>
        <begin position="28"/>
        <end position="376"/>
    </location>
</feature>
<proteinExistence type="predicted"/>
<sequence>MFSMNSLWEATAKPGVEYPPLAGTHRCDVLVIGAGFTGLSAALHLAEAGSATILLEAVQPGQGGSGRNGGQVIPGLKEDPDDLERHFGPDSAAFAGGTADVTFSLIDRLGIDCDAARDGWIQAGVAKCHVPGLEARARQWESRGVAVEWLDRDAMAARTGSHYFVAGWRDPRAGRLHPLKYVRGLAAAAARAGVDIRGHSPVTGIARRGKRWVASTAQGQVEAERIVMASNAYTPAALWPGLRQTIVPANSFQVATEPLSPELLAQILPRGEAVSDIRRIGNYFRIGPGNRLLMGGRGSFAEPAADSAFDGIAAAIRRLFPKAGRLKITHRWGGRVGMTTDHLPHLHELAPGLLAAIGYNGRGVALGTAMGRALADHLTTGKALPLPVSKPQPLPMHGLHPIYAGLAIHWYRLRDAVEARQR</sequence>
<dbReference type="RefSeq" id="WP_311162693.1">
    <property type="nucleotide sequence ID" value="NZ_JAVQLW010000005.1"/>
</dbReference>
<protein>
    <submittedName>
        <fullName evidence="4">FAD-binding oxidoreductase</fullName>
        <ecNumber evidence="4">1.-.-.-</ecNumber>
    </submittedName>
</protein>
<gene>
    <name evidence="4" type="ORF">RGQ15_20435</name>
</gene>
<dbReference type="InterPro" id="IPR006076">
    <property type="entry name" value="FAD-dep_OxRdtase"/>
</dbReference>
<dbReference type="Pfam" id="PF01266">
    <property type="entry name" value="DAO"/>
    <property type="match status" value="1"/>
</dbReference>
<dbReference type="PANTHER" id="PTHR13847:SF281">
    <property type="entry name" value="FAD DEPENDENT OXIDOREDUCTASE DOMAIN-CONTAINING PROTEIN"/>
    <property type="match status" value="1"/>
</dbReference>
<evidence type="ECO:0000256" key="1">
    <source>
        <dbReference type="ARBA" id="ARBA00023002"/>
    </source>
</evidence>
<dbReference type="GO" id="GO:0016491">
    <property type="term" value="F:oxidoreductase activity"/>
    <property type="evidence" value="ECO:0007669"/>
    <property type="project" value="UniProtKB-KW"/>
</dbReference>
<comment type="caution">
    <text evidence="4">The sequence shown here is derived from an EMBL/GenBank/DDBJ whole genome shotgun (WGS) entry which is preliminary data.</text>
</comment>
<evidence type="ECO:0000259" key="3">
    <source>
        <dbReference type="Pfam" id="PF01266"/>
    </source>
</evidence>
<dbReference type="InterPro" id="IPR036188">
    <property type="entry name" value="FAD/NAD-bd_sf"/>
</dbReference>
<dbReference type="PANTHER" id="PTHR13847">
    <property type="entry name" value="SARCOSINE DEHYDROGENASE-RELATED"/>
    <property type="match status" value="1"/>
</dbReference>
<evidence type="ECO:0000313" key="4">
    <source>
        <dbReference type="EMBL" id="MDS9469920.1"/>
    </source>
</evidence>
<reference evidence="5" key="1">
    <citation type="submission" date="2023-07" db="EMBL/GenBank/DDBJ databases">
        <title>Paracoccus sp. MBLB3053 whole genome sequence.</title>
        <authorList>
            <person name="Hwang C.Y."/>
            <person name="Cho E.-S."/>
            <person name="Seo M.-J."/>
        </authorList>
    </citation>
    <scope>NUCLEOTIDE SEQUENCE [LARGE SCALE GENOMIC DNA]</scope>
    <source>
        <strain evidence="5">MBLB3053</strain>
    </source>
</reference>
<keyword evidence="1 4" id="KW-0560">Oxidoreductase</keyword>
<dbReference type="Gene3D" id="3.30.9.10">
    <property type="entry name" value="D-Amino Acid Oxidase, subunit A, domain 2"/>
    <property type="match status" value="1"/>
</dbReference>
<keyword evidence="5" id="KW-1185">Reference proteome</keyword>
<dbReference type="SUPFAM" id="SSF51905">
    <property type="entry name" value="FAD/NAD(P)-binding domain"/>
    <property type="match status" value="1"/>
</dbReference>